<feature type="signal peptide" evidence="7">
    <location>
        <begin position="1"/>
        <end position="25"/>
    </location>
</feature>
<protein>
    <submittedName>
        <fullName evidence="9">Parathyroid hormone like hormone</fullName>
    </submittedName>
    <submittedName>
        <fullName evidence="8">Parathyroid hormone-related protein</fullName>
    </submittedName>
</protein>
<reference evidence="10" key="2">
    <citation type="journal article" date="2007" name="PLoS Biol.">
        <title>Survey sequencing and comparative analysis of the elephant shark (Callorhinchus milii) genome.</title>
        <authorList>
            <person name="Venkatesh B."/>
            <person name="Kirkness E.F."/>
            <person name="Loh Y.H."/>
            <person name="Halpern A.L."/>
            <person name="Lee A.P."/>
            <person name="Johnson J."/>
            <person name="Dandona N."/>
            <person name="Viswanathan L.D."/>
            <person name="Tay A."/>
            <person name="Venter J.C."/>
            <person name="Strausberg R.L."/>
            <person name="Brenner S."/>
        </authorList>
    </citation>
    <scope>NUCLEOTIDE SEQUENCE [LARGE SCALE GENOMIC DNA]</scope>
</reference>
<dbReference type="AlphaFoldDB" id="D8X185"/>
<dbReference type="Proteomes" id="UP000314986">
    <property type="component" value="Unassembled WGS sequence"/>
</dbReference>
<dbReference type="RefSeq" id="XP_007903315.1">
    <property type="nucleotide sequence ID" value="XM_007905124.1"/>
</dbReference>
<evidence type="ECO:0000313" key="8">
    <source>
        <dbReference type="EMBL" id="ADJ21812.1"/>
    </source>
</evidence>
<evidence type="ECO:0000256" key="7">
    <source>
        <dbReference type="SAM" id="SignalP"/>
    </source>
</evidence>
<dbReference type="GO" id="GO:0005179">
    <property type="term" value="F:hormone activity"/>
    <property type="evidence" value="ECO:0007669"/>
    <property type="project" value="UniProtKB-KW"/>
</dbReference>
<reference evidence="10" key="4">
    <citation type="journal article" date="2014" name="Nature">
        <title>Elephant shark genome provides unique insights into gnathostome evolution.</title>
        <authorList>
            <consortium name="International Elephant Shark Genome Sequencing Consortium"/>
            <person name="Venkatesh B."/>
            <person name="Lee A.P."/>
            <person name="Ravi V."/>
            <person name="Maurya A.K."/>
            <person name="Lian M.M."/>
            <person name="Swann J.B."/>
            <person name="Ohta Y."/>
            <person name="Flajnik M.F."/>
            <person name="Sutoh Y."/>
            <person name="Kasahara M."/>
            <person name="Hoon S."/>
            <person name="Gangu V."/>
            <person name="Roy S.W."/>
            <person name="Irimia M."/>
            <person name="Korzh V."/>
            <person name="Kondrychyn I."/>
            <person name="Lim Z.W."/>
            <person name="Tay B.H."/>
            <person name="Tohari S."/>
            <person name="Kong K.W."/>
            <person name="Ho S."/>
            <person name="Lorente-Galdos B."/>
            <person name="Quilez J."/>
            <person name="Marques-Bonet T."/>
            <person name="Raney B.J."/>
            <person name="Ingham P.W."/>
            <person name="Tay A."/>
            <person name="Hillier L.W."/>
            <person name="Minx P."/>
            <person name="Boehm T."/>
            <person name="Wilson R.K."/>
            <person name="Brenner S."/>
            <person name="Warren W.C."/>
        </authorList>
    </citation>
    <scope>NUCLEOTIDE SEQUENCE [LARGE SCALE GENOMIC DNA]</scope>
</reference>
<comment type="subcellular location">
    <subcellularLocation>
        <location evidence="1">Secreted</location>
    </subcellularLocation>
</comment>
<dbReference type="GeneID" id="103186229"/>
<evidence type="ECO:0000256" key="1">
    <source>
        <dbReference type="ARBA" id="ARBA00004613"/>
    </source>
</evidence>
<dbReference type="InterPro" id="IPR001415">
    <property type="entry name" value="PTH/PTH-rel"/>
</dbReference>
<dbReference type="OrthoDB" id="9892514at2759"/>
<dbReference type="PANTHER" id="PTHR17223:SF0">
    <property type="entry name" value="PARATHYROID HORMONE-RELATED PROTEIN"/>
    <property type="match status" value="1"/>
</dbReference>
<dbReference type="InterPro" id="IPR003626">
    <property type="entry name" value="PTH-rel"/>
</dbReference>
<evidence type="ECO:0000256" key="6">
    <source>
        <dbReference type="SAM" id="MobiDB-lite"/>
    </source>
</evidence>
<keyword evidence="3" id="KW-0964">Secreted</keyword>
<reference evidence="8" key="3">
    <citation type="journal article" date="2010" name="J. Bone Miner. Res.">
        <title>Parathyroid hormone gene family in a cartilaginous fish, the elephant shark (Callorhinchus milii).</title>
        <authorList>
            <person name="Liu Y."/>
            <person name="Ibrahim A.S."/>
            <person name="Tay B.-H."/>
            <person name="Richardson S.J."/>
            <person name="Bell J."/>
            <person name="Walker T.I."/>
            <person name="Brenner S."/>
            <person name="Venkatesh B."/>
            <person name="Danks J.A."/>
        </authorList>
    </citation>
    <scope>NUCLEOTIDE SEQUENCE</scope>
</reference>
<evidence type="ECO:0000256" key="3">
    <source>
        <dbReference type="ARBA" id="ARBA00022525"/>
    </source>
</evidence>
<feature type="compositionally biased region" description="Basic residues" evidence="6">
    <location>
        <begin position="135"/>
        <end position="154"/>
    </location>
</feature>
<dbReference type="Ensembl" id="ENSCMIT00000031210.1">
    <property type="protein sequence ID" value="ENSCMIP00000030741.1"/>
    <property type="gene ID" value="ENSCMIG00000013225.1"/>
</dbReference>
<gene>
    <name evidence="8" type="primary">Pthrp</name>
    <name evidence="9" type="synonym">LOC103186229</name>
</gene>
<organism evidence="8">
    <name type="scientific">Callorhinchus milii</name>
    <name type="common">Ghost shark</name>
    <dbReference type="NCBI Taxonomy" id="7868"/>
    <lineage>
        <taxon>Eukaryota</taxon>
        <taxon>Metazoa</taxon>
        <taxon>Chordata</taxon>
        <taxon>Craniata</taxon>
        <taxon>Vertebrata</taxon>
        <taxon>Chondrichthyes</taxon>
        <taxon>Holocephali</taxon>
        <taxon>Chimaeriformes</taxon>
        <taxon>Callorhinchidae</taxon>
        <taxon>Callorhinchus</taxon>
    </lineage>
</organism>
<dbReference type="RefSeq" id="XP_007903316.1">
    <property type="nucleotide sequence ID" value="XM_007905125.1"/>
</dbReference>
<comment type="similarity">
    <text evidence="2">Belongs to the parathyroid hormone family.</text>
</comment>
<evidence type="ECO:0000313" key="10">
    <source>
        <dbReference type="Proteomes" id="UP000314986"/>
    </source>
</evidence>
<keyword evidence="7" id="KW-0732">Signal</keyword>
<proteinExistence type="inferred from homology"/>
<evidence type="ECO:0000256" key="4">
    <source>
        <dbReference type="ARBA" id="ARBA00022685"/>
    </source>
</evidence>
<sequence>MPNTRRRFQQLSFAMFLLCSMPANGKPVDGDSDIRKRSVSEHQFMHDKGRSMQEFQRRIWLHNVMGELHTAENRDMAHSHPSRNTKPPASWPDPPDLSKLLLIRTAPNNEGTRTPLQQMQETDKPGPLRYQNSKKNGKKKKKRQQVRNGKRRAQKAQEKNKRNARSAGPQRRDPNSGPHLHSLLISTSGQH</sequence>
<accession>D8X185</accession>
<dbReference type="KEGG" id="cmk:103186229"/>
<dbReference type="GeneTree" id="ENSGT00390000004933"/>
<dbReference type="GO" id="GO:0030282">
    <property type="term" value="P:bone mineralization"/>
    <property type="evidence" value="ECO:0007669"/>
    <property type="project" value="InterPro"/>
</dbReference>
<feature type="region of interest" description="Disordered" evidence="6">
    <location>
        <begin position="74"/>
        <end position="191"/>
    </location>
</feature>
<reference evidence="9" key="5">
    <citation type="submission" date="2025-05" db="UniProtKB">
        <authorList>
            <consortium name="Ensembl"/>
        </authorList>
    </citation>
    <scope>IDENTIFICATION</scope>
</reference>
<dbReference type="EMBL" id="GU584188">
    <property type="protein sequence ID" value="ADJ21812.1"/>
    <property type="molecule type" value="Genomic_DNA"/>
</dbReference>
<keyword evidence="4" id="KW-0165">Cleavage on pair of basic residues</keyword>
<dbReference type="PANTHER" id="PTHR17223">
    <property type="entry name" value="PARATHYROID HORMONE-RELATED"/>
    <property type="match status" value="1"/>
</dbReference>
<evidence type="ECO:0000256" key="5">
    <source>
        <dbReference type="ARBA" id="ARBA00022702"/>
    </source>
</evidence>
<reference evidence="10" key="1">
    <citation type="journal article" date="2006" name="Science">
        <title>Ancient noncoding elements conserved in the human genome.</title>
        <authorList>
            <person name="Venkatesh B."/>
            <person name="Kirkness E.F."/>
            <person name="Loh Y.H."/>
            <person name="Halpern A.L."/>
            <person name="Lee A.P."/>
            <person name="Johnson J."/>
            <person name="Dandona N."/>
            <person name="Viswanathan L.D."/>
            <person name="Tay A."/>
            <person name="Venter J.C."/>
            <person name="Strausberg R.L."/>
            <person name="Brenner S."/>
        </authorList>
    </citation>
    <scope>NUCLEOTIDE SEQUENCE [LARGE SCALE GENOMIC DNA]</scope>
</reference>
<feature type="chain" id="PRO_5044729973" evidence="7">
    <location>
        <begin position="26"/>
        <end position="191"/>
    </location>
</feature>
<evidence type="ECO:0000256" key="2">
    <source>
        <dbReference type="ARBA" id="ARBA00006307"/>
    </source>
</evidence>
<dbReference type="SMART" id="SM00087">
    <property type="entry name" value="PTH"/>
    <property type="match status" value="1"/>
</dbReference>
<dbReference type="Pfam" id="PF01279">
    <property type="entry name" value="Parathyroid"/>
    <property type="match status" value="1"/>
</dbReference>
<evidence type="ECO:0000313" key="9">
    <source>
        <dbReference type="Ensembl" id="ENSCMIP00000030741.1"/>
    </source>
</evidence>
<name>D8X185_CALMI</name>
<keyword evidence="5" id="KW-0372">Hormone</keyword>
<dbReference type="GO" id="GO:0005576">
    <property type="term" value="C:extracellular region"/>
    <property type="evidence" value="ECO:0007669"/>
    <property type="project" value="UniProtKB-SubCell"/>
</dbReference>
<feature type="compositionally biased region" description="Polar residues" evidence="6">
    <location>
        <begin position="106"/>
        <end position="120"/>
    </location>
</feature>
<keyword evidence="10" id="KW-1185">Reference proteome</keyword>
<dbReference type="STRING" id="7868.ENSCMIP00000030741"/>
<dbReference type="OMA" id="TNECHST"/>
<dbReference type="PROSITE" id="PS00335">
    <property type="entry name" value="PARATHYROID"/>
    <property type="match status" value="1"/>
</dbReference>